<gene>
    <name evidence="1" type="ORF">NP493_884g04000</name>
</gene>
<dbReference type="Proteomes" id="UP001209878">
    <property type="component" value="Unassembled WGS sequence"/>
</dbReference>
<keyword evidence="2" id="KW-1185">Reference proteome</keyword>
<protein>
    <submittedName>
        <fullName evidence="1">Uncharacterized protein</fullName>
    </submittedName>
</protein>
<reference evidence="1" key="1">
    <citation type="journal article" date="2023" name="Mol. Biol. Evol.">
        <title>Third-Generation Sequencing Reveals the Adaptive Role of the Epigenome in Three Deep-Sea Polychaetes.</title>
        <authorList>
            <person name="Perez M."/>
            <person name="Aroh O."/>
            <person name="Sun Y."/>
            <person name="Lan Y."/>
            <person name="Juniper S.K."/>
            <person name="Young C.R."/>
            <person name="Angers B."/>
            <person name="Qian P.Y."/>
        </authorList>
    </citation>
    <scope>NUCLEOTIDE SEQUENCE</scope>
    <source>
        <strain evidence="1">R07B-5</strain>
    </source>
</reference>
<dbReference type="EMBL" id="JAODUO010000884">
    <property type="protein sequence ID" value="KAK2173328.1"/>
    <property type="molecule type" value="Genomic_DNA"/>
</dbReference>
<organism evidence="1 2">
    <name type="scientific">Ridgeia piscesae</name>
    <name type="common">Tubeworm</name>
    <dbReference type="NCBI Taxonomy" id="27915"/>
    <lineage>
        <taxon>Eukaryota</taxon>
        <taxon>Metazoa</taxon>
        <taxon>Spiralia</taxon>
        <taxon>Lophotrochozoa</taxon>
        <taxon>Annelida</taxon>
        <taxon>Polychaeta</taxon>
        <taxon>Sedentaria</taxon>
        <taxon>Canalipalpata</taxon>
        <taxon>Sabellida</taxon>
        <taxon>Siboglinidae</taxon>
        <taxon>Ridgeia</taxon>
    </lineage>
</organism>
<evidence type="ECO:0000313" key="2">
    <source>
        <dbReference type="Proteomes" id="UP001209878"/>
    </source>
</evidence>
<accession>A0AAD9KKP5</accession>
<dbReference type="AlphaFoldDB" id="A0AAD9KKP5"/>
<comment type="caution">
    <text evidence="1">The sequence shown here is derived from an EMBL/GenBank/DDBJ whole genome shotgun (WGS) entry which is preliminary data.</text>
</comment>
<proteinExistence type="predicted"/>
<name>A0AAD9KKP5_RIDPI</name>
<sequence length="62" mass="7601">MRDKCKISERTKHLWYKYYGVFVRIYITSQQSYLSQINTRQKVLRHVLRAIVNHVTILRHNP</sequence>
<evidence type="ECO:0000313" key="1">
    <source>
        <dbReference type="EMBL" id="KAK2173328.1"/>
    </source>
</evidence>